<feature type="chain" id="PRO_5032716295" description="MYXO-CTERM domain-containing protein" evidence="2">
    <location>
        <begin position="29"/>
        <end position="88"/>
    </location>
</feature>
<evidence type="ECO:0000256" key="1">
    <source>
        <dbReference type="SAM" id="Phobius"/>
    </source>
</evidence>
<evidence type="ECO:0008006" key="5">
    <source>
        <dbReference type="Google" id="ProtNLM"/>
    </source>
</evidence>
<keyword evidence="4" id="KW-1185">Reference proteome</keyword>
<feature type="signal peptide" evidence="2">
    <location>
        <begin position="1"/>
        <end position="28"/>
    </location>
</feature>
<evidence type="ECO:0000256" key="2">
    <source>
        <dbReference type="SAM" id="SignalP"/>
    </source>
</evidence>
<name>A0A840A402_9PROT</name>
<dbReference type="NCBIfam" id="NF038039">
    <property type="entry name" value="WGxxGxxG-CTERM"/>
    <property type="match status" value="1"/>
</dbReference>
<proteinExistence type="predicted"/>
<evidence type="ECO:0000313" key="3">
    <source>
        <dbReference type="EMBL" id="MBB3896648.1"/>
    </source>
</evidence>
<reference evidence="3 4" key="1">
    <citation type="submission" date="2020-08" db="EMBL/GenBank/DDBJ databases">
        <title>Genomic Encyclopedia of Type Strains, Phase IV (KMG-IV): sequencing the most valuable type-strain genomes for metagenomic binning, comparative biology and taxonomic classification.</title>
        <authorList>
            <person name="Goeker M."/>
        </authorList>
    </citation>
    <scope>NUCLEOTIDE SEQUENCE [LARGE SCALE GENOMIC DNA]</scope>
    <source>
        <strain evidence="3 4">DSM 19979</strain>
    </source>
</reference>
<accession>A0A840A402</accession>
<comment type="caution">
    <text evidence="3">The sequence shown here is derived from an EMBL/GenBank/DDBJ whole genome shotgun (WGS) entry which is preliminary data.</text>
</comment>
<keyword evidence="1" id="KW-0472">Membrane</keyword>
<protein>
    <recommendedName>
        <fullName evidence="5">MYXO-CTERM domain-containing protein</fullName>
    </recommendedName>
</protein>
<dbReference type="RefSeq" id="WP_184381617.1">
    <property type="nucleotide sequence ID" value="NZ_JACIDJ010000001.1"/>
</dbReference>
<keyword evidence="2" id="KW-0732">Signal</keyword>
<dbReference type="Proteomes" id="UP000553193">
    <property type="component" value="Unassembled WGS sequence"/>
</dbReference>
<dbReference type="EMBL" id="JACIDJ010000001">
    <property type="protein sequence ID" value="MBB3896648.1"/>
    <property type="molecule type" value="Genomic_DNA"/>
</dbReference>
<organism evidence="3 4">
    <name type="scientific">Roseococcus suduntuyensis</name>
    <dbReference type="NCBI Taxonomy" id="455361"/>
    <lineage>
        <taxon>Bacteria</taxon>
        <taxon>Pseudomonadati</taxon>
        <taxon>Pseudomonadota</taxon>
        <taxon>Alphaproteobacteria</taxon>
        <taxon>Acetobacterales</taxon>
        <taxon>Roseomonadaceae</taxon>
        <taxon>Roseococcus</taxon>
    </lineage>
</organism>
<evidence type="ECO:0000313" key="4">
    <source>
        <dbReference type="Proteomes" id="UP000553193"/>
    </source>
</evidence>
<dbReference type="AlphaFoldDB" id="A0A840A402"/>
<keyword evidence="1" id="KW-1133">Transmembrane helix</keyword>
<feature type="transmembrane region" description="Helical" evidence="1">
    <location>
        <begin position="56"/>
        <end position="74"/>
    </location>
</feature>
<dbReference type="NCBIfam" id="NF041742">
    <property type="entry name" value="WGxxGxxG_fam"/>
    <property type="match status" value="1"/>
</dbReference>
<sequence length="88" mass="9272">MAKFIRVCQAALVAALLSAPVLTTAVHAQPATTTPGMTTIPGTGGTYTGVGRTDGFNWGWLGLIGLAGLAPLFMRRDRHATIHPDTRR</sequence>
<keyword evidence="1" id="KW-0812">Transmembrane</keyword>
<gene>
    <name evidence="3" type="ORF">GGQ83_000074</name>
</gene>